<dbReference type="AlphaFoldDB" id="A0A7T8KK69"/>
<proteinExistence type="predicted"/>
<feature type="signal peptide" evidence="1">
    <location>
        <begin position="1"/>
        <end position="21"/>
    </location>
</feature>
<evidence type="ECO:0000313" key="2">
    <source>
        <dbReference type="EMBL" id="QQP57432.1"/>
    </source>
</evidence>
<evidence type="ECO:0000313" key="3">
    <source>
        <dbReference type="Proteomes" id="UP000595437"/>
    </source>
</evidence>
<evidence type="ECO:0000256" key="1">
    <source>
        <dbReference type="SAM" id="SignalP"/>
    </source>
</evidence>
<feature type="chain" id="PRO_5031137026" description="Protein quiver" evidence="1">
    <location>
        <begin position="22"/>
        <end position="120"/>
    </location>
</feature>
<dbReference type="EMBL" id="CP045891">
    <property type="protein sequence ID" value="QQP57432.1"/>
    <property type="molecule type" value="Genomic_DNA"/>
</dbReference>
<organism evidence="2 3">
    <name type="scientific">Caligus rogercresseyi</name>
    <name type="common">Sea louse</name>
    <dbReference type="NCBI Taxonomy" id="217165"/>
    <lineage>
        <taxon>Eukaryota</taxon>
        <taxon>Metazoa</taxon>
        <taxon>Ecdysozoa</taxon>
        <taxon>Arthropoda</taxon>
        <taxon>Crustacea</taxon>
        <taxon>Multicrustacea</taxon>
        <taxon>Hexanauplia</taxon>
        <taxon>Copepoda</taxon>
        <taxon>Siphonostomatoida</taxon>
        <taxon>Caligidae</taxon>
        <taxon>Caligus</taxon>
    </lineage>
</organism>
<keyword evidence="1" id="KW-0732">Signal</keyword>
<evidence type="ECO:0008006" key="4">
    <source>
        <dbReference type="Google" id="ProtNLM"/>
    </source>
</evidence>
<accession>A0A7T8KK69</accession>
<reference evidence="3" key="1">
    <citation type="submission" date="2021-01" db="EMBL/GenBank/DDBJ databases">
        <title>Caligus Genome Assembly.</title>
        <authorList>
            <person name="Gallardo-Escarate C."/>
        </authorList>
    </citation>
    <scope>NUCLEOTIDE SEQUENCE [LARGE SCALE GENOMIC DNA]</scope>
</reference>
<protein>
    <recommendedName>
        <fullName evidence="4">Protein quiver</fullName>
    </recommendedName>
</protein>
<keyword evidence="3" id="KW-1185">Reference proteome</keyword>
<name>A0A7T8KK69_CALRO</name>
<gene>
    <name evidence="2" type="ORF">FKW44_002426</name>
</gene>
<sequence>MKRKFLTSLFHFLLISRGITGDISCHYCGLRTLCPTIQCKTACFKFDGRNPSGDRVVVRECSDLDKNDCQDDAPWHGATGRACVCNGNMCNATEKLKIPSWLFLLSLLLCAPSYILSQSL</sequence>
<dbReference type="Proteomes" id="UP000595437">
    <property type="component" value="Chromosome 2"/>
</dbReference>